<reference evidence="1 2" key="1">
    <citation type="submission" date="2016-04" db="EMBL/GenBank/DDBJ databases">
        <title>Genome analyses suggest a sexual origin of heterokaryosis in a supposedly ancient asexual fungus.</title>
        <authorList>
            <person name="Ropars J."/>
            <person name="Sedzielewska K."/>
            <person name="Noel J."/>
            <person name="Charron P."/>
            <person name="Farinelli L."/>
            <person name="Marton T."/>
            <person name="Kruger M."/>
            <person name="Pelin A."/>
            <person name="Brachmann A."/>
            <person name="Corradi N."/>
        </authorList>
    </citation>
    <scope>NUCLEOTIDE SEQUENCE [LARGE SCALE GENOMIC DNA]</scope>
    <source>
        <strain evidence="1 2">C2</strain>
    </source>
</reference>
<dbReference type="EMBL" id="LLXL01000172">
    <property type="protein sequence ID" value="PKK76666.1"/>
    <property type="molecule type" value="Genomic_DNA"/>
</dbReference>
<sequence>MPVCGIFSLFFMKKSQSAFFTFIYEKLLILKKSGLVKQVDQMVISVSLDTKFLLFKFCHIPFIKIIDDGLGIRQVFGSLDMTFSRLFQTFFDADLRILDSGSLGRVFGSVEKFN</sequence>
<dbReference type="AlphaFoldDB" id="A0A2N1NS08"/>
<reference evidence="1 2" key="2">
    <citation type="submission" date="2017-10" db="EMBL/GenBank/DDBJ databases">
        <title>Extensive intraspecific genome diversity in a model arbuscular mycorrhizal fungus.</title>
        <authorList>
            <person name="Chen E.C.H."/>
            <person name="Morin E."/>
            <person name="Baudet D."/>
            <person name="Noel J."/>
            <person name="Ndikumana S."/>
            <person name="Charron P."/>
            <person name="St-Onge C."/>
            <person name="Giorgi J."/>
            <person name="Grigoriev I.V."/>
            <person name="Roux C."/>
            <person name="Martin F.M."/>
            <person name="Corradi N."/>
        </authorList>
    </citation>
    <scope>NUCLEOTIDE SEQUENCE [LARGE SCALE GENOMIC DNA]</scope>
    <source>
        <strain evidence="1 2">C2</strain>
    </source>
</reference>
<accession>A0A2N1NS08</accession>
<comment type="caution">
    <text evidence="1">The sequence shown here is derived from an EMBL/GenBank/DDBJ whole genome shotgun (WGS) entry which is preliminary data.</text>
</comment>
<evidence type="ECO:0000313" key="1">
    <source>
        <dbReference type="EMBL" id="PKK76666.1"/>
    </source>
</evidence>
<evidence type="ECO:0000313" key="2">
    <source>
        <dbReference type="Proteomes" id="UP000233469"/>
    </source>
</evidence>
<name>A0A2N1NS08_9GLOM</name>
<dbReference type="Proteomes" id="UP000233469">
    <property type="component" value="Unassembled WGS sequence"/>
</dbReference>
<protein>
    <submittedName>
        <fullName evidence="1">Uncharacterized protein</fullName>
    </submittedName>
</protein>
<proteinExistence type="predicted"/>
<organism evidence="1 2">
    <name type="scientific">Rhizophagus irregularis</name>
    <dbReference type="NCBI Taxonomy" id="588596"/>
    <lineage>
        <taxon>Eukaryota</taxon>
        <taxon>Fungi</taxon>
        <taxon>Fungi incertae sedis</taxon>
        <taxon>Mucoromycota</taxon>
        <taxon>Glomeromycotina</taxon>
        <taxon>Glomeromycetes</taxon>
        <taxon>Glomerales</taxon>
        <taxon>Glomeraceae</taxon>
        <taxon>Rhizophagus</taxon>
    </lineage>
</organism>
<gene>
    <name evidence="1" type="ORF">RhiirC2_707215</name>
</gene>